<sequence>MKIIKANGPPRDKGKLVTKMKTPPRLLVDSLAASEEEEEQAAYSPPTPNPMAPRQTIIIQNIPVTVAP</sequence>
<dbReference type="Proteomes" id="UP000774326">
    <property type="component" value="Unassembled WGS sequence"/>
</dbReference>
<accession>A0A9P8Q886</accession>
<dbReference type="EMBL" id="JAEUBG010002350">
    <property type="protein sequence ID" value="KAH3684745.1"/>
    <property type="molecule type" value="Genomic_DNA"/>
</dbReference>
<reference evidence="2" key="1">
    <citation type="journal article" date="2021" name="Open Biol.">
        <title>Shared evolutionary footprints suggest mitochondrial oxidative damage underlies multiple complex I losses in fungi.</title>
        <authorList>
            <person name="Schikora-Tamarit M.A."/>
            <person name="Marcet-Houben M."/>
            <person name="Nosek J."/>
            <person name="Gabaldon T."/>
        </authorList>
    </citation>
    <scope>NUCLEOTIDE SEQUENCE</scope>
    <source>
        <strain evidence="2">CBS2887</strain>
    </source>
</reference>
<gene>
    <name evidence="2" type="ORF">WICPIJ_004276</name>
</gene>
<evidence type="ECO:0000313" key="2">
    <source>
        <dbReference type="EMBL" id="KAH3684745.1"/>
    </source>
</evidence>
<evidence type="ECO:0000256" key="1">
    <source>
        <dbReference type="SAM" id="MobiDB-lite"/>
    </source>
</evidence>
<keyword evidence="3" id="KW-1185">Reference proteome</keyword>
<protein>
    <submittedName>
        <fullName evidence="2">Uncharacterized protein</fullName>
    </submittedName>
</protein>
<organism evidence="2 3">
    <name type="scientific">Wickerhamomyces pijperi</name>
    <name type="common">Yeast</name>
    <name type="synonym">Pichia pijperi</name>
    <dbReference type="NCBI Taxonomy" id="599730"/>
    <lineage>
        <taxon>Eukaryota</taxon>
        <taxon>Fungi</taxon>
        <taxon>Dikarya</taxon>
        <taxon>Ascomycota</taxon>
        <taxon>Saccharomycotina</taxon>
        <taxon>Saccharomycetes</taxon>
        <taxon>Phaffomycetales</taxon>
        <taxon>Wickerhamomycetaceae</taxon>
        <taxon>Wickerhamomyces</taxon>
    </lineage>
</organism>
<evidence type="ECO:0000313" key="3">
    <source>
        <dbReference type="Proteomes" id="UP000774326"/>
    </source>
</evidence>
<reference evidence="2" key="2">
    <citation type="submission" date="2021-01" db="EMBL/GenBank/DDBJ databases">
        <authorList>
            <person name="Schikora-Tamarit M.A."/>
        </authorList>
    </citation>
    <scope>NUCLEOTIDE SEQUENCE</scope>
    <source>
        <strain evidence="2">CBS2887</strain>
    </source>
</reference>
<dbReference type="AlphaFoldDB" id="A0A9P8Q886"/>
<comment type="caution">
    <text evidence="2">The sequence shown here is derived from an EMBL/GenBank/DDBJ whole genome shotgun (WGS) entry which is preliminary data.</text>
</comment>
<name>A0A9P8Q886_WICPI</name>
<proteinExistence type="predicted"/>
<feature type="region of interest" description="Disordered" evidence="1">
    <location>
        <begin position="31"/>
        <end position="53"/>
    </location>
</feature>